<name>E9SGC7_RUMAL</name>
<accession>E9SGC7</accession>
<dbReference type="eggNOG" id="COG0399">
    <property type="taxonomic scope" value="Bacteria"/>
</dbReference>
<sequence length="319" mass="36883">MKEIGGYIEFESYYGTLYHEGAVKLNCGRNCLAYLIEACGIKQIRLPYFLCSSVKNLCAKYGVKVGFYRIDEAFRPVIEDAPGADEWLYIVNYYGQLTNDEIAAYKRKFGRVITDNSQSYFQRPASADVPTLYTCRKYFGVPDGSFLYTDKRLERELTADETFERIHYILGRFERSAGEFYKESADNNKFFADEPIKQMSKLTEDLLRSFEYERIIARRTENFRYLHDRLGGINKLALTVPEGAFMYPLYLENGAEVKKALCAAKIFVPTLWGDVFESCDENSLEYDYAKNIVPLPIDQRYDSEDMDIIIAKLEKEGVL</sequence>
<evidence type="ECO:0000313" key="1">
    <source>
        <dbReference type="EMBL" id="EGC01689.1"/>
    </source>
</evidence>
<dbReference type="STRING" id="246199.CUS_6346"/>
<dbReference type="AlphaFoldDB" id="E9SGC7"/>
<protein>
    <submittedName>
        <fullName evidence="1">Conserved domain protein</fullName>
    </submittedName>
</protein>
<dbReference type="OrthoDB" id="8955051at2"/>
<organism evidence="1 2">
    <name type="scientific">Ruminococcus albus 8</name>
    <dbReference type="NCBI Taxonomy" id="246199"/>
    <lineage>
        <taxon>Bacteria</taxon>
        <taxon>Bacillati</taxon>
        <taxon>Bacillota</taxon>
        <taxon>Clostridia</taxon>
        <taxon>Eubacteriales</taxon>
        <taxon>Oscillospiraceae</taxon>
        <taxon>Ruminococcus</taxon>
    </lineage>
</organism>
<dbReference type="RefSeq" id="WP_002852547.1">
    <property type="nucleotide sequence ID" value="NZ_ADKM02000123.1"/>
</dbReference>
<comment type="caution">
    <text evidence="1">The sequence shown here is derived from an EMBL/GenBank/DDBJ whole genome shotgun (WGS) entry which is preliminary data.</text>
</comment>
<dbReference type="EMBL" id="ADKM02000123">
    <property type="protein sequence ID" value="EGC01689.1"/>
    <property type="molecule type" value="Genomic_DNA"/>
</dbReference>
<proteinExistence type="predicted"/>
<dbReference type="InterPro" id="IPR015424">
    <property type="entry name" value="PyrdxlP-dep_Trfase"/>
</dbReference>
<keyword evidence="2" id="KW-1185">Reference proteome</keyword>
<dbReference type="SUPFAM" id="SSF53383">
    <property type="entry name" value="PLP-dependent transferases"/>
    <property type="match status" value="1"/>
</dbReference>
<reference evidence="1 2" key="1">
    <citation type="submission" date="2011-02" db="EMBL/GenBank/DDBJ databases">
        <authorList>
            <person name="Nelson K.E."/>
            <person name="Sutton G."/>
            <person name="Torralba M."/>
            <person name="Durkin S."/>
            <person name="Harkins D."/>
            <person name="Montgomery R."/>
            <person name="Ziemer C."/>
            <person name="Klaassens E."/>
            <person name="Ocuiv P."/>
            <person name="Morrison M."/>
        </authorList>
    </citation>
    <scope>NUCLEOTIDE SEQUENCE [LARGE SCALE GENOMIC DNA]</scope>
    <source>
        <strain evidence="1 2">8</strain>
    </source>
</reference>
<dbReference type="Proteomes" id="UP000004259">
    <property type="component" value="Unassembled WGS sequence"/>
</dbReference>
<gene>
    <name evidence="1" type="ORF">CUS_6346</name>
</gene>
<evidence type="ECO:0000313" key="2">
    <source>
        <dbReference type="Proteomes" id="UP000004259"/>
    </source>
</evidence>